<proteinExistence type="inferred from homology"/>
<feature type="binding site" evidence="16">
    <location>
        <begin position="124"/>
        <end position="125"/>
    </location>
    <ligand>
        <name>S-adenosyl-L-methionine</name>
        <dbReference type="ChEBI" id="CHEBI:59789"/>
        <label>2</label>
    </ligand>
</feature>
<comment type="similarity">
    <text evidence="3 15">Belongs to the anaerobic coproporphyrinogen-III oxidase family.</text>
</comment>
<comment type="caution">
    <text evidence="19">The sequence shown here is derived from an EMBL/GenBank/DDBJ whole genome shotgun (WGS) entry which is preliminary data.</text>
</comment>
<dbReference type="InterPro" id="IPR058240">
    <property type="entry name" value="rSAM_sf"/>
</dbReference>
<dbReference type="CDD" id="cd01335">
    <property type="entry name" value="Radical_SAM"/>
    <property type="match status" value="1"/>
</dbReference>
<comment type="catalytic activity">
    <reaction evidence="14 15">
        <text>coproporphyrinogen III + 2 S-adenosyl-L-methionine = protoporphyrinogen IX + 2 5'-deoxyadenosine + 2 L-methionine + 2 CO2</text>
        <dbReference type="Rhea" id="RHEA:15425"/>
        <dbReference type="ChEBI" id="CHEBI:16526"/>
        <dbReference type="ChEBI" id="CHEBI:17319"/>
        <dbReference type="ChEBI" id="CHEBI:57307"/>
        <dbReference type="ChEBI" id="CHEBI:57309"/>
        <dbReference type="ChEBI" id="CHEBI:57844"/>
        <dbReference type="ChEBI" id="CHEBI:59789"/>
        <dbReference type="EC" id="1.3.98.3"/>
    </reaction>
</comment>
<dbReference type="FunFam" id="1.10.10.920:FF:000001">
    <property type="entry name" value="Coproporphyrinogen-III oxidase"/>
    <property type="match status" value="1"/>
</dbReference>
<evidence type="ECO:0000256" key="17">
    <source>
        <dbReference type="PIRSR" id="PIRSR000167-2"/>
    </source>
</evidence>
<keyword evidence="11 15" id="KW-0411">Iron-sulfur</keyword>
<dbReference type="Gene3D" id="1.10.10.920">
    <property type="match status" value="1"/>
</dbReference>
<keyword evidence="8 15" id="KW-0479">Metal-binding</keyword>
<feature type="binding site" evidence="16">
    <location>
        <position position="123"/>
    </location>
    <ligand>
        <name>S-adenosyl-L-methionine</name>
        <dbReference type="ChEBI" id="CHEBI:59789"/>
        <label>1</label>
    </ligand>
</feature>
<dbReference type="PANTHER" id="PTHR13932:SF6">
    <property type="entry name" value="OXYGEN-INDEPENDENT COPROPORPHYRINOGEN III OXIDASE"/>
    <property type="match status" value="1"/>
</dbReference>
<keyword evidence="10 15" id="KW-0408">Iron</keyword>
<organism evidence="19 20">
    <name type="scientific">Craterilacuibacter sinensis</name>
    <dbReference type="NCBI Taxonomy" id="2686017"/>
    <lineage>
        <taxon>Bacteria</taxon>
        <taxon>Pseudomonadati</taxon>
        <taxon>Pseudomonadota</taxon>
        <taxon>Betaproteobacteria</taxon>
        <taxon>Neisseriales</taxon>
        <taxon>Neisseriaceae</taxon>
        <taxon>Craterilacuibacter</taxon>
    </lineage>
</organism>
<evidence type="ECO:0000259" key="18">
    <source>
        <dbReference type="PROSITE" id="PS51918"/>
    </source>
</evidence>
<evidence type="ECO:0000256" key="9">
    <source>
        <dbReference type="ARBA" id="ARBA00023002"/>
    </source>
</evidence>
<dbReference type="SFLD" id="SFLDG01065">
    <property type="entry name" value="anaerobic_coproporphyrinogen-I"/>
    <property type="match status" value="1"/>
</dbReference>
<dbReference type="SUPFAM" id="SSF102114">
    <property type="entry name" value="Radical SAM enzymes"/>
    <property type="match status" value="1"/>
</dbReference>
<dbReference type="InterPro" id="IPR013785">
    <property type="entry name" value="Aldolase_TIM"/>
</dbReference>
<dbReference type="InterPro" id="IPR034505">
    <property type="entry name" value="Coproporphyrinogen-III_oxidase"/>
</dbReference>
<evidence type="ECO:0000256" key="3">
    <source>
        <dbReference type="ARBA" id="ARBA00005493"/>
    </source>
</evidence>
<feature type="binding site" evidence="17">
    <location>
        <position position="72"/>
    </location>
    <ligand>
        <name>[4Fe-4S] cluster</name>
        <dbReference type="ChEBI" id="CHEBI:49883"/>
        <note>4Fe-4S-S-AdoMet</note>
    </ligand>
</feature>
<feature type="binding site" evidence="16">
    <location>
        <position position="66"/>
    </location>
    <ligand>
        <name>S-adenosyl-L-methionine</name>
        <dbReference type="ChEBI" id="CHEBI:59789"/>
        <label>1</label>
    </ligand>
</feature>
<dbReference type="AlphaFoldDB" id="A0A845BFI9"/>
<feature type="binding site" evidence="16">
    <location>
        <begin position="78"/>
        <end position="80"/>
    </location>
    <ligand>
        <name>S-adenosyl-L-methionine</name>
        <dbReference type="ChEBI" id="CHEBI:59789"/>
        <label>2</label>
    </ligand>
</feature>
<protein>
    <recommendedName>
        <fullName evidence="15">Coproporphyrinogen-III oxidase</fullName>
        <ecNumber evidence="15">1.3.98.3</ecNumber>
    </recommendedName>
</protein>
<evidence type="ECO:0000256" key="2">
    <source>
        <dbReference type="ARBA" id="ARBA00004785"/>
    </source>
</evidence>
<dbReference type="InterPro" id="IPR006638">
    <property type="entry name" value="Elp3/MiaA/NifB-like_rSAM"/>
</dbReference>
<name>A0A845BFI9_9NEIS</name>
<dbReference type="Gene3D" id="3.20.20.70">
    <property type="entry name" value="Aldolase class I"/>
    <property type="match status" value="1"/>
</dbReference>
<evidence type="ECO:0000256" key="5">
    <source>
        <dbReference type="ARBA" id="ARBA00022485"/>
    </source>
</evidence>
<evidence type="ECO:0000256" key="10">
    <source>
        <dbReference type="ARBA" id="ARBA00023004"/>
    </source>
</evidence>
<keyword evidence="9 15" id="KW-0560">Oxidoreductase</keyword>
<keyword evidence="6 15" id="KW-0963">Cytoplasm</keyword>
<evidence type="ECO:0000256" key="12">
    <source>
        <dbReference type="ARBA" id="ARBA00023244"/>
    </source>
</evidence>
<feature type="binding site" evidence="16">
    <location>
        <position position="220"/>
    </location>
    <ligand>
        <name>S-adenosyl-L-methionine</name>
        <dbReference type="ChEBI" id="CHEBI:59789"/>
        <label>2</label>
    </ligand>
</feature>
<evidence type="ECO:0000313" key="19">
    <source>
        <dbReference type="EMBL" id="MXR35517.1"/>
    </source>
</evidence>
<feature type="binding site" evidence="16">
    <location>
        <position position="156"/>
    </location>
    <ligand>
        <name>S-adenosyl-L-methionine</name>
        <dbReference type="ChEBI" id="CHEBI:59789"/>
        <label>1</label>
    </ligand>
</feature>
<comment type="subcellular location">
    <subcellularLocation>
        <location evidence="1 15">Cytoplasm</location>
    </subcellularLocation>
</comment>
<dbReference type="SFLD" id="SFLDG01082">
    <property type="entry name" value="B12-binding_domain_containing"/>
    <property type="match status" value="1"/>
</dbReference>
<comment type="cofactor">
    <cofactor evidence="15 17">
        <name>[4Fe-4S] cluster</name>
        <dbReference type="ChEBI" id="CHEBI:49883"/>
    </cofactor>
    <text evidence="15 17">Binds 1 [4Fe-4S] cluster. The cluster is coordinated with 3 cysteines and an exchangeable S-adenosyl-L-methionine.</text>
</comment>
<dbReference type="UniPathway" id="UPA00251">
    <property type="reaction ID" value="UER00323"/>
</dbReference>
<dbReference type="SFLD" id="SFLDS00029">
    <property type="entry name" value="Radical_SAM"/>
    <property type="match status" value="1"/>
</dbReference>
<evidence type="ECO:0000256" key="15">
    <source>
        <dbReference type="PIRNR" id="PIRNR000167"/>
    </source>
</evidence>
<dbReference type="NCBIfam" id="TIGR00538">
    <property type="entry name" value="hemN"/>
    <property type="match status" value="1"/>
</dbReference>
<dbReference type="GO" id="GO:0046872">
    <property type="term" value="F:metal ion binding"/>
    <property type="evidence" value="ECO:0007669"/>
    <property type="project" value="UniProtKB-KW"/>
</dbReference>
<evidence type="ECO:0000256" key="8">
    <source>
        <dbReference type="ARBA" id="ARBA00022723"/>
    </source>
</evidence>
<evidence type="ECO:0000256" key="14">
    <source>
        <dbReference type="ARBA" id="ARBA00048321"/>
    </source>
</evidence>
<accession>A0A845BFI9</accession>
<dbReference type="Pfam" id="PF06969">
    <property type="entry name" value="HemN_C"/>
    <property type="match status" value="1"/>
</dbReference>
<dbReference type="GO" id="GO:0006782">
    <property type="term" value="P:protoporphyrinogen IX biosynthetic process"/>
    <property type="evidence" value="ECO:0007669"/>
    <property type="project" value="UniProtKB-UniPathway"/>
</dbReference>
<evidence type="ECO:0000256" key="11">
    <source>
        <dbReference type="ARBA" id="ARBA00023014"/>
    </source>
</evidence>
<dbReference type="EMBL" id="WSSB01000001">
    <property type="protein sequence ID" value="MXR35517.1"/>
    <property type="molecule type" value="Genomic_DNA"/>
</dbReference>
<dbReference type="GO" id="GO:0004109">
    <property type="term" value="F:coproporphyrinogen oxidase activity"/>
    <property type="evidence" value="ECO:0007669"/>
    <property type="project" value="InterPro"/>
</dbReference>
<reference evidence="19 20" key="1">
    <citation type="submission" date="2019-12" db="EMBL/GenBank/DDBJ databases">
        <title>Neisseriaceae gen. nov. sp. Genome sequencing and assembly.</title>
        <authorList>
            <person name="Liu Z."/>
            <person name="Li A."/>
        </authorList>
    </citation>
    <scope>NUCLEOTIDE SEQUENCE [LARGE SCALE GENOMIC DNA]</scope>
    <source>
        <strain evidence="19 20">B2N2-7</strain>
    </source>
</reference>
<dbReference type="InterPro" id="IPR010723">
    <property type="entry name" value="HemN_C"/>
</dbReference>
<dbReference type="RefSeq" id="WP_160794165.1">
    <property type="nucleotide sequence ID" value="NZ_WSSB01000001.1"/>
</dbReference>
<dbReference type="GO" id="GO:0051539">
    <property type="term" value="F:4 iron, 4 sulfur cluster binding"/>
    <property type="evidence" value="ECO:0007669"/>
    <property type="project" value="UniProtKB-KW"/>
</dbReference>
<feature type="binding site" evidence="17">
    <location>
        <position position="79"/>
    </location>
    <ligand>
        <name>[4Fe-4S] cluster</name>
        <dbReference type="ChEBI" id="CHEBI:49883"/>
        <note>4Fe-4S-S-AdoMet</note>
    </ligand>
</feature>
<dbReference type="GO" id="GO:0051989">
    <property type="term" value="F:coproporphyrinogen dehydrogenase activity"/>
    <property type="evidence" value="ECO:0007669"/>
    <property type="project" value="UniProtKB-EC"/>
</dbReference>
<dbReference type="InterPro" id="IPR004558">
    <property type="entry name" value="Coprogen_oxidase_HemN"/>
</dbReference>
<dbReference type="Proteomes" id="UP000467214">
    <property type="component" value="Unassembled WGS sequence"/>
</dbReference>
<dbReference type="InterPro" id="IPR007197">
    <property type="entry name" value="rSAM"/>
</dbReference>
<sequence length="468" mass="52344">MSAAQIFSPSRFEFDRKLIEQLDGSGPRYTSYPTADRFGPAFGEADYLRVLSQRRIGANRKAISLYVHIPFCNTVCYYCGCNKIITKDKARADLYLDYLEKEIKLVTAAMGGREQLVQLHFGGGTPTFLSDAQLERLMGMLKAHFDFKPEGEYSIEIDPRKVGRETVFKLAALGFNRMSVGIQDFDPAVQQAVNRVQSEEETLAVIAAAREAGFKSVSVDLIYGLPLQTPASVAATLAKVIAISPDRVALYNYAHLPTVFMPQRRINEAELPSAEAKLDILQSSVKQLADAGYVFIGMDHFAKPEDDLSRALAEGRLQRNFQGYSTHADCDMIGLGVSSIGKVGASFVQSEKDIEQYYAALDGGHLPVMRGYMLDRDDILRRAIIQALMCRFSLSVSAIEEVYGINFRDYFAAELPQLEALQQLGLLSFDGDFIMVEPRGRFLIRNIAMVFDRHLRERKTQARYSKTI</sequence>
<comment type="function">
    <text evidence="13">Involved in the heme biosynthesis. Catalyzes the anaerobic oxidative decarboxylation of propionate groups of rings A and B of coproporphyrinogen III to yield the vinyl groups in protoporphyrinogen IX.</text>
</comment>
<dbReference type="PANTHER" id="PTHR13932">
    <property type="entry name" value="COPROPORPHYRINIGEN III OXIDASE"/>
    <property type="match status" value="1"/>
</dbReference>
<dbReference type="FunFam" id="3.80.30.20:FF:000012">
    <property type="entry name" value="Coproporphyrinogen-III oxidase"/>
    <property type="match status" value="1"/>
</dbReference>
<evidence type="ECO:0000256" key="4">
    <source>
        <dbReference type="ARBA" id="ARBA00011245"/>
    </source>
</evidence>
<dbReference type="PROSITE" id="PS51918">
    <property type="entry name" value="RADICAL_SAM"/>
    <property type="match status" value="1"/>
</dbReference>
<evidence type="ECO:0000256" key="16">
    <source>
        <dbReference type="PIRSR" id="PIRSR000167-1"/>
    </source>
</evidence>
<evidence type="ECO:0000256" key="6">
    <source>
        <dbReference type="ARBA" id="ARBA00022490"/>
    </source>
</evidence>
<dbReference type="GO" id="GO:0005737">
    <property type="term" value="C:cytoplasm"/>
    <property type="evidence" value="ECO:0007669"/>
    <property type="project" value="UniProtKB-SubCell"/>
</dbReference>
<dbReference type="EC" id="1.3.98.3" evidence="15"/>
<feature type="binding site" evidence="17">
    <location>
        <position position="76"/>
    </location>
    <ligand>
        <name>[4Fe-4S] cluster</name>
        <dbReference type="ChEBI" id="CHEBI:49883"/>
        <note>4Fe-4S-S-AdoMet</note>
    </ligand>
</feature>
<feature type="binding site" evidence="16">
    <location>
        <position position="183"/>
    </location>
    <ligand>
        <name>S-adenosyl-L-methionine</name>
        <dbReference type="ChEBI" id="CHEBI:59789"/>
        <label>2</label>
    </ligand>
</feature>
<keyword evidence="12 15" id="KW-0627">Porphyrin biosynthesis</keyword>
<comment type="subunit">
    <text evidence="4">Monomer.</text>
</comment>
<feature type="binding site" evidence="16">
    <location>
        <position position="340"/>
    </location>
    <ligand>
        <name>S-adenosyl-L-methionine</name>
        <dbReference type="ChEBI" id="CHEBI:59789"/>
        <label>1</label>
    </ligand>
</feature>
<comment type="pathway">
    <text evidence="2 15">Porphyrin-containing compound metabolism; protoporphyrin-IX biosynthesis; protoporphyrinogen-IX from coproporphyrinogen-III (AdoMet route): step 1/1.</text>
</comment>
<evidence type="ECO:0000313" key="20">
    <source>
        <dbReference type="Proteomes" id="UP000467214"/>
    </source>
</evidence>
<feature type="domain" description="Radical SAM core" evidence="18">
    <location>
        <begin position="57"/>
        <end position="291"/>
    </location>
</feature>
<evidence type="ECO:0000256" key="7">
    <source>
        <dbReference type="ARBA" id="ARBA00022691"/>
    </source>
</evidence>
<dbReference type="SMART" id="SM00729">
    <property type="entry name" value="Elp3"/>
    <property type="match status" value="1"/>
</dbReference>
<evidence type="ECO:0000256" key="13">
    <source>
        <dbReference type="ARBA" id="ARBA00024295"/>
    </source>
</evidence>
<gene>
    <name evidence="19" type="primary">hemN</name>
    <name evidence="19" type="ORF">GQF02_00705</name>
</gene>
<keyword evidence="5 15" id="KW-0004">4Fe-4S</keyword>
<evidence type="ECO:0000256" key="1">
    <source>
        <dbReference type="ARBA" id="ARBA00004496"/>
    </source>
</evidence>
<feature type="binding site" evidence="16">
    <location>
        <position position="254"/>
    </location>
    <ligand>
        <name>S-adenosyl-L-methionine</name>
        <dbReference type="ChEBI" id="CHEBI:59789"/>
        <label>2</label>
    </ligand>
</feature>
<dbReference type="Pfam" id="PF04055">
    <property type="entry name" value="Radical_SAM"/>
    <property type="match status" value="1"/>
</dbReference>
<keyword evidence="7 15" id="KW-0949">S-adenosyl-L-methionine</keyword>
<dbReference type="PIRSF" id="PIRSF000167">
    <property type="entry name" value="HemN"/>
    <property type="match status" value="1"/>
</dbReference>
<keyword evidence="20" id="KW-1185">Reference proteome</keyword>
<feature type="binding site" evidence="16">
    <location>
        <position position="195"/>
    </location>
    <ligand>
        <name>S-adenosyl-L-methionine</name>
        <dbReference type="ChEBI" id="CHEBI:59789"/>
        <label>2</label>
    </ligand>
</feature>